<evidence type="ECO:0000256" key="1">
    <source>
        <dbReference type="SAM" id="MobiDB-lite"/>
    </source>
</evidence>
<feature type="region of interest" description="Disordered" evidence="1">
    <location>
        <begin position="1"/>
        <end position="25"/>
    </location>
</feature>
<organism evidence="2">
    <name type="scientific">uncultured Caudovirales phage</name>
    <dbReference type="NCBI Taxonomy" id="2100421"/>
    <lineage>
        <taxon>Viruses</taxon>
        <taxon>Duplodnaviria</taxon>
        <taxon>Heunggongvirae</taxon>
        <taxon>Uroviricota</taxon>
        <taxon>Caudoviricetes</taxon>
        <taxon>Peduoviridae</taxon>
        <taxon>Maltschvirus</taxon>
        <taxon>Maltschvirus maltsch</taxon>
    </lineage>
</organism>
<feature type="compositionally biased region" description="Basic residues" evidence="1">
    <location>
        <begin position="1"/>
        <end position="13"/>
    </location>
</feature>
<dbReference type="EMBL" id="LR798335">
    <property type="protein sequence ID" value="CAB5224454.1"/>
    <property type="molecule type" value="Genomic_DNA"/>
</dbReference>
<accession>A0A6J7X4Z5</accession>
<gene>
    <name evidence="2" type="ORF">UFOVP393_83</name>
</gene>
<sequence length="150" mass="17167">MPANKKPRKKYRGPRMLPGEMPTTIRHSDESDTLLQMVPHVELDKFREGNADAYTVNTLAFRLGWGYVMAGEYFDTPEARKTMEDGLGAIRGVKERFGRTKKYGASQPEFQAIGVALSLTDEMQKMTTRREQRDAVRKLRILNDFKKANP</sequence>
<reference evidence="2" key="1">
    <citation type="submission" date="2020-05" db="EMBL/GenBank/DDBJ databases">
        <authorList>
            <person name="Chiriac C."/>
            <person name="Salcher M."/>
            <person name="Ghai R."/>
            <person name="Kavagutti S V."/>
        </authorList>
    </citation>
    <scope>NUCLEOTIDE SEQUENCE</scope>
</reference>
<proteinExistence type="predicted"/>
<evidence type="ECO:0000313" key="2">
    <source>
        <dbReference type="EMBL" id="CAB5224454.1"/>
    </source>
</evidence>
<protein>
    <submittedName>
        <fullName evidence="2">Uncharacterized protein</fullName>
    </submittedName>
</protein>
<name>A0A6J7X4Z5_9CAUD</name>